<feature type="region of interest" description="Disordered" evidence="4">
    <location>
        <begin position="1415"/>
        <end position="1434"/>
    </location>
</feature>
<keyword evidence="1 3" id="KW-0853">WD repeat</keyword>
<dbReference type="SUPFAM" id="SSF48452">
    <property type="entry name" value="TPR-like"/>
    <property type="match status" value="1"/>
</dbReference>
<dbReference type="InterPro" id="IPR015943">
    <property type="entry name" value="WD40/YVTN_repeat-like_dom_sf"/>
</dbReference>
<feature type="repeat" description="WD" evidence="3">
    <location>
        <begin position="581"/>
        <end position="613"/>
    </location>
</feature>
<evidence type="ECO:0000313" key="5">
    <source>
        <dbReference type="EMBL" id="GAX77513.1"/>
    </source>
</evidence>
<comment type="caution">
    <text evidence="5">The sequence shown here is derived from an EMBL/GenBank/DDBJ whole genome shotgun (WGS) entry which is preliminary data.</text>
</comment>
<dbReference type="Proteomes" id="UP000232323">
    <property type="component" value="Unassembled WGS sequence"/>
</dbReference>
<feature type="compositionally biased region" description="Low complexity" evidence="4">
    <location>
        <begin position="928"/>
        <end position="937"/>
    </location>
</feature>
<dbReference type="STRING" id="1157962.A0A250X360"/>
<dbReference type="InterPro" id="IPR045151">
    <property type="entry name" value="DCAF8"/>
</dbReference>
<evidence type="ECO:0000256" key="2">
    <source>
        <dbReference type="ARBA" id="ARBA00022737"/>
    </source>
</evidence>
<name>A0A250X360_9CHLO</name>
<feature type="compositionally biased region" description="Acidic residues" evidence="4">
    <location>
        <begin position="1218"/>
        <end position="1229"/>
    </location>
</feature>
<dbReference type="GO" id="GO:0005737">
    <property type="term" value="C:cytoplasm"/>
    <property type="evidence" value="ECO:0007669"/>
    <property type="project" value="TreeGrafter"/>
</dbReference>
<dbReference type="GO" id="GO:0045717">
    <property type="term" value="P:negative regulation of fatty acid biosynthetic process"/>
    <property type="evidence" value="ECO:0007669"/>
    <property type="project" value="TreeGrafter"/>
</dbReference>
<feature type="compositionally biased region" description="Low complexity" evidence="4">
    <location>
        <begin position="1106"/>
        <end position="1117"/>
    </location>
</feature>
<dbReference type="Gene3D" id="1.25.40.10">
    <property type="entry name" value="Tetratricopeptide repeat domain"/>
    <property type="match status" value="1"/>
</dbReference>
<dbReference type="PANTHER" id="PTHR15574:SF40">
    <property type="entry name" value="WD AND TETRATRICOPEPTIDE REPEATS PROTEIN 1"/>
    <property type="match status" value="1"/>
</dbReference>
<evidence type="ECO:0000256" key="3">
    <source>
        <dbReference type="PROSITE-ProRule" id="PRU00221"/>
    </source>
</evidence>
<dbReference type="PROSITE" id="PS50294">
    <property type="entry name" value="WD_REPEATS_REGION"/>
    <property type="match status" value="1"/>
</dbReference>
<protein>
    <submittedName>
        <fullName evidence="5">Uncharacterized protein</fullName>
    </submittedName>
</protein>
<sequence>MLLMHSGHGQHDLLRLHIRMCMGEGSQQLLMLFEKELKSTDLDDFQLQSIITEALACANNSQSNALVACKAVETLRSRVLSRTSFQVESTSTSTRLHITCLLLSWPGSQDEVGGTRLAPRVMWVQAGVQELDKLCSLIDAWGLGYKHDEGDAKIGAEDASCNSLLLWITQAAMHVALIAQGSDAWSDACQAYLCCMQIAQLACSHLACPNTGFHSSMQNLVALSASSAASILVQRCKTSKNISSHNLSLSAHFLKSLLLNPTSSHKSCIHDSSQQEERSVVSFPDMLLIIKELIQICEKMAVVDQGLYHSNHQLNSYPALHTDLRGDMQKYLSIMRFYVSTYQRDEGGQIQSLQALLECPGLKQQELLDLADLCLEEEAWRNVPMACAILGFLLRTALQSELVECTVTAQAVRTLYQLSRSEAIKVKVLEKALCILERRRGMSIESENSDRRVEERSDFSIAEVQWLSYECHNQAVTLKAEGEKLKGSCSSEREAMIAAYLDLSSKFDQYLNEVGTYGLQNQESVFSKSDYVQRLTKVMEPCTVYKHSLRRELGLLTREAYFREVHFTLEFGRKLRLEHVLEGHAGCVNRLAWNDVGTKLASGSDDKKILLWSFPDSKRPPLIVSTQHRANIFGVQFLPCCNDTKLVSVAMDHTVQLHELDREEVEAWRSTSSGIDYTNPSRGQLGRTATQTASKSYYCHTNRVKDVRIEPMNPHNFWSAGEDGMVRQFDTRIQTAIGFEAPNVLLSVVDKKGEAVELKSLDICKGNPNLLAVGCGDPLVRVYDRRMLSPVSPPSRSLGDGIGKPIAAVAPAHLICASSGQTRFSTAHSTYVNFSSRGDRLVCTYNGDHAYTFDMTSAISNQSPSACLRPPCTTNAFKKEAATKLRHLKRGLLYDIACSGSTSVLPLSRVVESPGRSNALQGDGYNGSTRSSNTSTSYHHLPEAAERARRLGNRAIFDEDWPAAVQALNEAVQLAPWCLGLYAKRAEAYLGRGWRGDALYALQDCEAALCEDQRSSAGAHLRRIKALKALNQLQCAKKAVDLYSHLFHERIHAEEFLKLRESLEHSLRQREKYREQWLKQKMENLRRKREAVNSMNEGRSTPRPPAAASASPASSPPVGTSHATQADIHSFLASAAAARSTVFEHEARLQASQSTSSALGVDVTLGDVVTTSEAEHGQQEFGPEASSVTTAPVFGTDEARSAWDEDSGGEDDIRNDVWEDGGDSDEDDPDREVLLRYYHDLIASHLQTSAPGSSATGSSTMADSTAGLYLALHGAVLQRFIGHCNMNTDIKESVFVGRGDKVVACGSDDGRVYLYCSETGQLLSTLKADEDVVNCVQPHPQCAVLATSGIESVVRLWSPDLQQEEQDAEDISEVIASNQTRSQVGPSRLRAAHLRALADSPHLYNLLLSQLYGNTDDSSEEGGQERADVSCRVN</sequence>
<dbReference type="InterPro" id="IPR001680">
    <property type="entry name" value="WD40_rpt"/>
</dbReference>
<dbReference type="PROSITE" id="PS50082">
    <property type="entry name" value="WD_REPEATS_2"/>
    <property type="match status" value="1"/>
</dbReference>
<dbReference type="EMBL" id="BEGY01000025">
    <property type="protein sequence ID" value="GAX77513.1"/>
    <property type="molecule type" value="Genomic_DNA"/>
</dbReference>
<keyword evidence="6" id="KW-1185">Reference proteome</keyword>
<feature type="region of interest" description="Disordered" evidence="4">
    <location>
        <begin position="1089"/>
        <end position="1123"/>
    </location>
</feature>
<dbReference type="SMART" id="SM00320">
    <property type="entry name" value="WD40"/>
    <property type="match status" value="6"/>
</dbReference>
<gene>
    <name evidence="5" type="ORF">CEUSTIGMA_g4957.t1</name>
</gene>
<feature type="region of interest" description="Disordered" evidence="4">
    <location>
        <begin position="1199"/>
        <end position="1229"/>
    </location>
</feature>
<dbReference type="PANTHER" id="PTHR15574">
    <property type="entry name" value="WD REPEAT DOMAIN-CONTAINING FAMILY"/>
    <property type="match status" value="1"/>
</dbReference>
<dbReference type="OrthoDB" id="4869960at2759"/>
<evidence type="ECO:0000256" key="1">
    <source>
        <dbReference type="ARBA" id="ARBA00022574"/>
    </source>
</evidence>
<feature type="region of interest" description="Disordered" evidence="4">
    <location>
        <begin position="915"/>
        <end position="939"/>
    </location>
</feature>
<dbReference type="SUPFAM" id="SSF50978">
    <property type="entry name" value="WD40 repeat-like"/>
    <property type="match status" value="1"/>
</dbReference>
<dbReference type="Pfam" id="PF00400">
    <property type="entry name" value="WD40"/>
    <property type="match status" value="2"/>
</dbReference>
<reference evidence="5 6" key="1">
    <citation type="submission" date="2017-08" db="EMBL/GenBank/DDBJ databases">
        <title>Acidophilic green algal genome provides insights into adaptation to an acidic environment.</title>
        <authorList>
            <person name="Hirooka S."/>
            <person name="Hirose Y."/>
            <person name="Kanesaki Y."/>
            <person name="Higuchi S."/>
            <person name="Fujiwara T."/>
            <person name="Onuma R."/>
            <person name="Era A."/>
            <person name="Ohbayashi R."/>
            <person name="Uzuka A."/>
            <person name="Nozaki H."/>
            <person name="Yoshikawa H."/>
            <person name="Miyagishima S.Y."/>
        </authorList>
    </citation>
    <scope>NUCLEOTIDE SEQUENCE [LARGE SCALE GENOMIC DNA]</scope>
    <source>
        <strain evidence="5 6">NIES-2499</strain>
    </source>
</reference>
<keyword evidence="2" id="KW-0677">Repeat</keyword>
<evidence type="ECO:0000313" key="6">
    <source>
        <dbReference type="Proteomes" id="UP000232323"/>
    </source>
</evidence>
<evidence type="ECO:0000256" key="4">
    <source>
        <dbReference type="SAM" id="MobiDB-lite"/>
    </source>
</evidence>
<dbReference type="InterPro" id="IPR011990">
    <property type="entry name" value="TPR-like_helical_dom_sf"/>
</dbReference>
<proteinExistence type="predicted"/>
<accession>A0A250X360</accession>
<dbReference type="Gene3D" id="2.130.10.10">
    <property type="entry name" value="YVTN repeat-like/Quinoprotein amine dehydrogenase"/>
    <property type="match status" value="3"/>
</dbReference>
<organism evidence="5 6">
    <name type="scientific">Chlamydomonas eustigma</name>
    <dbReference type="NCBI Taxonomy" id="1157962"/>
    <lineage>
        <taxon>Eukaryota</taxon>
        <taxon>Viridiplantae</taxon>
        <taxon>Chlorophyta</taxon>
        <taxon>core chlorophytes</taxon>
        <taxon>Chlorophyceae</taxon>
        <taxon>CS clade</taxon>
        <taxon>Chlamydomonadales</taxon>
        <taxon>Chlamydomonadaceae</taxon>
        <taxon>Chlamydomonas</taxon>
    </lineage>
</organism>
<dbReference type="InterPro" id="IPR036322">
    <property type="entry name" value="WD40_repeat_dom_sf"/>
</dbReference>
<dbReference type="GO" id="GO:0080008">
    <property type="term" value="C:Cul4-RING E3 ubiquitin ligase complex"/>
    <property type="evidence" value="ECO:0007669"/>
    <property type="project" value="TreeGrafter"/>
</dbReference>
<feature type="compositionally biased region" description="Basic and acidic residues" evidence="4">
    <location>
        <begin position="1423"/>
        <end position="1434"/>
    </location>
</feature>